<feature type="domain" description="Acyltransferase 3" evidence="9">
    <location>
        <begin position="5"/>
        <end position="282"/>
    </location>
</feature>
<feature type="transmembrane region" description="Helical" evidence="8">
    <location>
        <begin position="149"/>
        <end position="165"/>
    </location>
</feature>
<feature type="transmembrane region" description="Helical" evidence="8">
    <location>
        <begin position="269"/>
        <end position="287"/>
    </location>
</feature>
<feature type="compositionally biased region" description="Polar residues" evidence="7">
    <location>
        <begin position="309"/>
        <end position="328"/>
    </location>
</feature>
<dbReference type="PANTHER" id="PTHR40074">
    <property type="entry name" value="O-ACETYLTRANSFERASE WECH"/>
    <property type="match status" value="1"/>
</dbReference>
<evidence type="ECO:0000256" key="6">
    <source>
        <dbReference type="ARBA" id="ARBA00023136"/>
    </source>
</evidence>
<reference evidence="10" key="1">
    <citation type="journal article" date="2024" name="Syst. Appl. Microbiol.">
        <title>First single-strain enrichments of Electrothrix cable bacteria, description of E. aestuarii sp. nov. and E. rattekaaiensis sp. nov., and proposal of a cable bacteria taxonomy following the rules of the SeqCode.</title>
        <authorList>
            <person name="Plum-Jensen L.E."/>
            <person name="Schramm A."/>
            <person name="Marshall I.P.G."/>
        </authorList>
    </citation>
    <scope>NUCLEOTIDE SEQUENCE</scope>
    <source>
        <strain evidence="10">Rat1</strain>
    </source>
</reference>
<dbReference type="InterPro" id="IPR002656">
    <property type="entry name" value="Acyl_transf_3_dom"/>
</dbReference>
<dbReference type="GO" id="GO:0005886">
    <property type="term" value="C:plasma membrane"/>
    <property type="evidence" value="ECO:0007669"/>
    <property type="project" value="UniProtKB-SubCell"/>
</dbReference>
<comment type="subcellular location">
    <subcellularLocation>
        <location evidence="1">Cell membrane</location>
        <topology evidence="1">Multi-pass membrane protein</topology>
    </subcellularLocation>
</comment>
<keyword evidence="10" id="KW-0012">Acyltransferase</keyword>
<dbReference type="AlphaFoldDB" id="A0AAU8M2N8"/>
<evidence type="ECO:0000256" key="3">
    <source>
        <dbReference type="ARBA" id="ARBA00022475"/>
    </source>
</evidence>
<feature type="transmembrane region" description="Helical" evidence="8">
    <location>
        <begin position="58"/>
        <end position="78"/>
    </location>
</feature>
<dbReference type="GO" id="GO:0016413">
    <property type="term" value="F:O-acetyltransferase activity"/>
    <property type="evidence" value="ECO:0007669"/>
    <property type="project" value="TreeGrafter"/>
</dbReference>
<evidence type="ECO:0000256" key="2">
    <source>
        <dbReference type="ARBA" id="ARBA00007400"/>
    </source>
</evidence>
<sequence length="328" mass="38198">MSNYTSFPHMHSNFLTNRVTQIVLSTFVFISGYFIGNKKILFNFKDLFNFYKKRIIRIYPLYIVSVYLFMILKLSDPITLFKAGALLSMFIKPVPPTLWFVTMLFLFYMISPILIYASRKFNKTRLVIYYLFFISLLIAYSDATNLLDIRIAIYFPLFASGVFVANSNSIYKSKSNCTLKEILTMSICFLFSFLPTPDEPIYVLKFIPMMLSCSYSLFRSAEQLDISSKLLRKIIITLSYSSYCMYLFHRPIYTLLKGVYFPKLFLYEIGYLLLFCLPCILCCSFIIQKLYDVTIDTLANQYDPEHTKSQTNSEPSTAARATNTRSSR</sequence>
<dbReference type="EMBL" id="CP159373">
    <property type="protein sequence ID" value="XCN75427.1"/>
    <property type="molecule type" value="Genomic_DNA"/>
</dbReference>
<keyword evidence="5 8" id="KW-1133">Transmembrane helix</keyword>
<evidence type="ECO:0000313" key="10">
    <source>
        <dbReference type="EMBL" id="XCN75427.1"/>
    </source>
</evidence>
<evidence type="ECO:0000256" key="1">
    <source>
        <dbReference type="ARBA" id="ARBA00004651"/>
    </source>
</evidence>
<dbReference type="KEGG" id="eaj:Q3M24_09555"/>
<comment type="similarity">
    <text evidence="2">Belongs to the acyltransferase 3 family.</text>
</comment>
<protein>
    <submittedName>
        <fullName evidence="10">Acyltransferase</fullName>
        <ecNumber evidence="10">2.3.1.-</ecNumber>
    </submittedName>
</protein>
<reference evidence="10" key="2">
    <citation type="submission" date="2024-06" db="EMBL/GenBank/DDBJ databases">
        <authorList>
            <person name="Plum-Jensen L.E."/>
            <person name="Schramm A."/>
            <person name="Marshall I.P.G."/>
        </authorList>
    </citation>
    <scope>NUCLEOTIDE SEQUENCE</scope>
    <source>
        <strain evidence="10">Rat1</strain>
    </source>
</reference>
<feature type="transmembrane region" description="Helical" evidence="8">
    <location>
        <begin position="126"/>
        <end position="143"/>
    </location>
</feature>
<feature type="transmembrane region" description="Helical" evidence="8">
    <location>
        <begin position="20"/>
        <end position="37"/>
    </location>
</feature>
<feature type="transmembrane region" description="Helical" evidence="8">
    <location>
        <begin position="230"/>
        <end position="249"/>
    </location>
</feature>
<feature type="transmembrane region" description="Helical" evidence="8">
    <location>
        <begin position="98"/>
        <end position="117"/>
    </location>
</feature>
<dbReference type="GO" id="GO:0009246">
    <property type="term" value="P:enterobacterial common antigen biosynthetic process"/>
    <property type="evidence" value="ECO:0007669"/>
    <property type="project" value="TreeGrafter"/>
</dbReference>
<evidence type="ECO:0000259" key="9">
    <source>
        <dbReference type="Pfam" id="PF01757"/>
    </source>
</evidence>
<feature type="region of interest" description="Disordered" evidence="7">
    <location>
        <begin position="305"/>
        <end position="328"/>
    </location>
</feature>
<keyword evidence="10" id="KW-0808">Transferase</keyword>
<name>A0AAU8M2N8_9BACT</name>
<evidence type="ECO:0000256" key="8">
    <source>
        <dbReference type="SAM" id="Phobius"/>
    </source>
</evidence>
<gene>
    <name evidence="10" type="ORF">Q3M24_09555</name>
</gene>
<dbReference type="Pfam" id="PF01757">
    <property type="entry name" value="Acyl_transf_3"/>
    <property type="match status" value="1"/>
</dbReference>
<feature type="transmembrane region" description="Helical" evidence="8">
    <location>
        <begin position="200"/>
        <end position="218"/>
    </location>
</feature>
<organism evidence="10">
    <name type="scientific">Candidatus Electrothrix aestuarii</name>
    <dbReference type="NCBI Taxonomy" id="3062594"/>
    <lineage>
        <taxon>Bacteria</taxon>
        <taxon>Pseudomonadati</taxon>
        <taxon>Thermodesulfobacteriota</taxon>
        <taxon>Desulfobulbia</taxon>
        <taxon>Desulfobulbales</taxon>
        <taxon>Desulfobulbaceae</taxon>
        <taxon>Candidatus Electrothrix</taxon>
    </lineage>
</organism>
<evidence type="ECO:0000256" key="5">
    <source>
        <dbReference type="ARBA" id="ARBA00022989"/>
    </source>
</evidence>
<dbReference type="EC" id="2.3.1.-" evidence="10"/>
<accession>A0AAU8M2N8</accession>
<keyword evidence="6 8" id="KW-0472">Membrane</keyword>
<evidence type="ECO:0000256" key="7">
    <source>
        <dbReference type="SAM" id="MobiDB-lite"/>
    </source>
</evidence>
<dbReference type="PANTHER" id="PTHR40074:SF2">
    <property type="entry name" value="O-ACETYLTRANSFERASE WECH"/>
    <property type="match status" value="1"/>
</dbReference>
<evidence type="ECO:0000256" key="4">
    <source>
        <dbReference type="ARBA" id="ARBA00022692"/>
    </source>
</evidence>
<feature type="transmembrane region" description="Helical" evidence="8">
    <location>
        <begin position="177"/>
        <end position="194"/>
    </location>
</feature>
<keyword evidence="4 8" id="KW-0812">Transmembrane</keyword>
<proteinExistence type="inferred from homology"/>
<keyword evidence="3" id="KW-1003">Cell membrane</keyword>